<protein>
    <submittedName>
        <fullName evidence="2">Uncharacterized protein</fullName>
    </submittedName>
</protein>
<feature type="coiled-coil region" evidence="1">
    <location>
        <begin position="5"/>
        <end position="32"/>
    </location>
</feature>
<evidence type="ECO:0000313" key="2">
    <source>
        <dbReference type="EMBL" id="SJZ82148.1"/>
    </source>
</evidence>
<accession>A0A1T4NTU7</accession>
<reference evidence="2 3" key="1">
    <citation type="submission" date="2017-02" db="EMBL/GenBank/DDBJ databases">
        <authorList>
            <person name="Peterson S.W."/>
        </authorList>
    </citation>
    <scope>NUCLEOTIDE SEQUENCE [LARGE SCALE GENOMIC DNA]</scope>
    <source>
        <strain evidence="2 3">ATCC BAA-1030</strain>
    </source>
</reference>
<dbReference type="Proteomes" id="UP000190328">
    <property type="component" value="Unassembled WGS sequence"/>
</dbReference>
<evidence type="ECO:0000313" key="3">
    <source>
        <dbReference type="Proteomes" id="UP000190328"/>
    </source>
</evidence>
<dbReference type="STRING" id="263852.SAMN02745116_01537"/>
<sequence length="145" mass="17970">MKMMYQQIKTQYSAFQEEIREMLENAKQQEQHNRYLQLYEIKNKVSQLFIELESLFLLEREIPSEERKKKRITKSQIRQLIGEFQVSCEEITSFFEYSQEEKKETGTFQELYAQFKEEFEHLVKQSDEQERRFFALKKEYFEEME</sequence>
<name>A0A1T4NTU7_9ENTE</name>
<dbReference type="EMBL" id="FUXI01000016">
    <property type="protein sequence ID" value="SJZ82148.1"/>
    <property type="molecule type" value="Genomic_DNA"/>
</dbReference>
<keyword evidence="3" id="KW-1185">Reference proteome</keyword>
<organism evidence="2 3">
    <name type="scientific">Pilibacter termitis</name>
    <dbReference type="NCBI Taxonomy" id="263852"/>
    <lineage>
        <taxon>Bacteria</taxon>
        <taxon>Bacillati</taxon>
        <taxon>Bacillota</taxon>
        <taxon>Bacilli</taxon>
        <taxon>Lactobacillales</taxon>
        <taxon>Enterococcaceae</taxon>
        <taxon>Pilibacter</taxon>
    </lineage>
</organism>
<gene>
    <name evidence="2" type="ORF">SAMN02745116_01537</name>
</gene>
<proteinExistence type="predicted"/>
<dbReference type="AlphaFoldDB" id="A0A1T4NTU7"/>
<keyword evidence="1" id="KW-0175">Coiled coil</keyword>
<evidence type="ECO:0000256" key="1">
    <source>
        <dbReference type="SAM" id="Coils"/>
    </source>
</evidence>